<dbReference type="SMART" id="SM00554">
    <property type="entry name" value="FAS1"/>
    <property type="match status" value="1"/>
</dbReference>
<keyword evidence="2" id="KW-0732">Signal</keyword>
<evidence type="ECO:0000313" key="4">
    <source>
        <dbReference type="EMBL" id="KAE9973378.1"/>
    </source>
</evidence>
<dbReference type="InterPro" id="IPR000782">
    <property type="entry name" value="FAS1_domain"/>
</dbReference>
<gene>
    <name evidence="4" type="ORF">EG328_004440</name>
</gene>
<dbReference type="PROSITE" id="PS50213">
    <property type="entry name" value="FAS1"/>
    <property type="match status" value="1"/>
</dbReference>
<feature type="domain" description="FAS1" evidence="3">
    <location>
        <begin position="152"/>
        <end position="303"/>
    </location>
</feature>
<sequence length="595" mass="61773">MYQSLILPNLSFLFLSIFVERGQADCLKDVAGNGVKVWCPTVACGSPDPPNNEGVTFIAVQNSGPGDKLKRELWDPLLLDNSTWPPPEYTYQVSPYYKLGAVLRECSGSIVTSYDTIHANLNGRGQTFVSQRNASCKESGCTNAPIKLASGLGEIVTILKEDIKFSWGVMHIADKLFTTPLKLSATLNITSPATFKKLINAFIAYDNIPSTTFFIPSDTALSKSCSYTLAPGEARTLMNAQSVKDFVAYSPSLVDGAFFKAGNGEDITITVKEDGTKYANNIKIVQQDIIVENGVVHMVDGLFSSPSTSCAGAPVSKAITVISTIYQQSTVQQPALTIYQPGSTVTTTSTATLVPTTCVPEVPGSSCPAPSTVRTTILPTGCLSQDPGSSCTNPVTSTSTIFPATCASQVSGSSCTPVMITLPPTGCSTLNSNCPSISSCLPGMLTTSTTTTTITGPPGPTIFPSCPSGTTCSPTTPCIPGMTTSISTSMVPGPPGPTSYITLSICPLISQPPSTSYSREDCDEFGKPYGPNNPRPGLPNSAICNAMGGCGGSTPTTPANPTVHPTTPIAATPVSGGSPGGGYGHPPSGNWGNGS</sequence>
<dbReference type="Proteomes" id="UP000447873">
    <property type="component" value="Unassembled WGS sequence"/>
</dbReference>
<evidence type="ECO:0000256" key="1">
    <source>
        <dbReference type="SAM" id="MobiDB-lite"/>
    </source>
</evidence>
<feature type="signal peptide" evidence="2">
    <location>
        <begin position="1"/>
        <end position="24"/>
    </location>
</feature>
<evidence type="ECO:0000259" key="3">
    <source>
        <dbReference type="PROSITE" id="PS50213"/>
    </source>
</evidence>
<comment type="caution">
    <text evidence="4">The sequence shown here is derived from an EMBL/GenBank/DDBJ whole genome shotgun (WGS) entry which is preliminary data.</text>
</comment>
<accession>A0A8H3UPP8</accession>
<name>A0A8H3UPP8_VENIN</name>
<dbReference type="EMBL" id="WNWS01000244">
    <property type="protein sequence ID" value="KAE9973378.1"/>
    <property type="molecule type" value="Genomic_DNA"/>
</dbReference>
<dbReference type="InterPro" id="IPR036378">
    <property type="entry name" value="FAS1_dom_sf"/>
</dbReference>
<reference evidence="4 5" key="1">
    <citation type="submission" date="2018-12" db="EMBL/GenBank/DDBJ databases">
        <title>Venturia inaequalis Genome Resource.</title>
        <authorList>
            <person name="Lichtner F.J."/>
        </authorList>
    </citation>
    <scope>NUCLEOTIDE SEQUENCE [LARGE SCALE GENOMIC DNA]</scope>
    <source>
        <strain evidence="4 5">120213</strain>
    </source>
</reference>
<dbReference type="Gene3D" id="2.30.180.10">
    <property type="entry name" value="FAS1 domain"/>
    <property type="match status" value="1"/>
</dbReference>
<proteinExistence type="predicted"/>
<evidence type="ECO:0000256" key="2">
    <source>
        <dbReference type="SAM" id="SignalP"/>
    </source>
</evidence>
<organism evidence="4 5">
    <name type="scientific">Venturia inaequalis</name>
    <name type="common">Apple scab fungus</name>
    <dbReference type="NCBI Taxonomy" id="5025"/>
    <lineage>
        <taxon>Eukaryota</taxon>
        <taxon>Fungi</taxon>
        <taxon>Dikarya</taxon>
        <taxon>Ascomycota</taxon>
        <taxon>Pezizomycotina</taxon>
        <taxon>Dothideomycetes</taxon>
        <taxon>Pleosporomycetidae</taxon>
        <taxon>Venturiales</taxon>
        <taxon>Venturiaceae</taxon>
        <taxon>Venturia</taxon>
    </lineage>
</organism>
<feature type="chain" id="PRO_5034600582" description="FAS1 domain-containing protein" evidence="2">
    <location>
        <begin position="25"/>
        <end position="595"/>
    </location>
</feature>
<dbReference type="SUPFAM" id="SSF82153">
    <property type="entry name" value="FAS1 domain"/>
    <property type="match status" value="1"/>
</dbReference>
<dbReference type="AlphaFoldDB" id="A0A8H3UPP8"/>
<dbReference type="Pfam" id="PF02469">
    <property type="entry name" value="Fasciclin"/>
    <property type="match status" value="1"/>
</dbReference>
<feature type="compositionally biased region" description="Polar residues" evidence="1">
    <location>
        <begin position="555"/>
        <end position="565"/>
    </location>
</feature>
<protein>
    <recommendedName>
        <fullName evidence="3">FAS1 domain-containing protein</fullName>
    </recommendedName>
</protein>
<feature type="region of interest" description="Disordered" evidence="1">
    <location>
        <begin position="555"/>
        <end position="595"/>
    </location>
</feature>
<evidence type="ECO:0000313" key="5">
    <source>
        <dbReference type="Proteomes" id="UP000447873"/>
    </source>
</evidence>